<accession>A0A443PRN8</accession>
<dbReference type="Gene3D" id="3.30.420.510">
    <property type="match status" value="1"/>
</dbReference>
<keyword evidence="3" id="KW-0173">Coenzyme A biosynthesis</keyword>
<keyword evidence="1" id="KW-0547">Nucleotide-binding</keyword>
<evidence type="ECO:0000313" key="5">
    <source>
        <dbReference type="Proteomes" id="UP000283530"/>
    </source>
</evidence>
<keyword evidence="2" id="KW-0067">ATP-binding</keyword>
<dbReference type="Gene3D" id="3.30.420.40">
    <property type="match status" value="1"/>
</dbReference>
<dbReference type="OrthoDB" id="498611at2759"/>
<organism evidence="4 5">
    <name type="scientific">Cinnamomum micranthum f. kanehirae</name>
    <dbReference type="NCBI Taxonomy" id="337451"/>
    <lineage>
        <taxon>Eukaryota</taxon>
        <taxon>Viridiplantae</taxon>
        <taxon>Streptophyta</taxon>
        <taxon>Embryophyta</taxon>
        <taxon>Tracheophyta</taxon>
        <taxon>Spermatophyta</taxon>
        <taxon>Magnoliopsida</taxon>
        <taxon>Magnoliidae</taxon>
        <taxon>Laurales</taxon>
        <taxon>Lauraceae</taxon>
        <taxon>Cinnamomum</taxon>
    </lineage>
</organism>
<gene>
    <name evidence="4" type="ORF">CKAN_02270400</name>
</gene>
<evidence type="ECO:0000256" key="3">
    <source>
        <dbReference type="ARBA" id="ARBA00022993"/>
    </source>
</evidence>
<name>A0A443PRN8_9MAGN</name>
<proteinExistence type="predicted"/>
<dbReference type="PANTHER" id="PTHR12280">
    <property type="entry name" value="PANTOTHENATE KINASE"/>
    <property type="match status" value="1"/>
</dbReference>
<dbReference type="GO" id="GO:0005524">
    <property type="term" value="F:ATP binding"/>
    <property type="evidence" value="ECO:0007669"/>
    <property type="project" value="UniProtKB-KW"/>
</dbReference>
<dbReference type="Pfam" id="PF03630">
    <property type="entry name" value="Fumble"/>
    <property type="match status" value="2"/>
</dbReference>
<evidence type="ECO:0000256" key="2">
    <source>
        <dbReference type="ARBA" id="ARBA00022840"/>
    </source>
</evidence>
<keyword evidence="4" id="KW-0808">Transferase</keyword>
<evidence type="ECO:0000256" key="1">
    <source>
        <dbReference type="ARBA" id="ARBA00022741"/>
    </source>
</evidence>
<dbReference type="Proteomes" id="UP000283530">
    <property type="component" value="Unassembled WGS sequence"/>
</dbReference>
<comment type="caution">
    <text evidence="4">The sequence shown here is derived from an EMBL/GenBank/DDBJ whole genome shotgun (WGS) entry which is preliminary data.</text>
</comment>
<sequence length="365" mass="40534">MQGNFEEGDLTILLNNWSDNIPHVAIDFGVSLIKLVYFSRHADHSNNVQGKRSIKEGLGISSGNRSYPILGGQLHFVKFKIKNLNECLDLVSSKQLHRRGIDLNNWHLSDGNTIIKAAGGGAYKYAELFKERLGVSLDKEDGMDRLVAGANFLLKAICDEAFTHMEGQKEFVQIDINDLFPYLLVNIDSGVSMIKVCPQYNFSLFTSCTRGAIYGSSQWEDNKCMVHSRVEPARWMVDGDGSFQRVSWTHIGGGTHCGLGGLLTTCKRDDNRAVDMLFGDIYGGLDYSKIGLPASTIASSFGKATYEDKELSDYRREDLALSLLQTVAYNIARVSFLELISNQCNILTTFLASKTNVKERKSPSS</sequence>
<dbReference type="EMBL" id="QPKB01000010">
    <property type="protein sequence ID" value="RWR93454.1"/>
    <property type="molecule type" value="Genomic_DNA"/>
</dbReference>
<dbReference type="GO" id="GO:0015937">
    <property type="term" value="P:coenzyme A biosynthetic process"/>
    <property type="evidence" value="ECO:0007669"/>
    <property type="project" value="UniProtKB-KW"/>
</dbReference>
<dbReference type="PANTHER" id="PTHR12280:SF20">
    <property type="entry name" value="4'-PHOSPHOPANTETHEINE PHOSPHATASE"/>
    <property type="match status" value="1"/>
</dbReference>
<dbReference type="SUPFAM" id="SSF53067">
    <property type="entry name" value="Actin-like ATPase domain"/>
    <property type="match status" value="2"/>
</dbReference>
<reference evidence="4 5" key="1">
    <citation type="journal article" date="2019" name="Nat. Plants">
        <title>Stout camphor tree genome fills gaps in understanding of flowering plant genome evolution.</title>
        <authorList>
            <person name="Chaw S.M."/>
            <person name="Liu Y.C."/>
            <person name="Wu Y.W."/>
            <person name="Wang H.Y."/>
            <person name="Lin C.I."/>
            <person name="Wu C.S."/>
            <person name="Ke H.M."/>
            <person name="Chang L.Y."/>
            <person name="Hsu C.Y."/>
            <person name="Yang H.T."/>
            <person name="Sudianto E."/>
            <person name="Hsu M.H."/>
            <person name="Wu K.P."/>
            <person name="Wang L.N."/>
            <person name="Leebens-Mack J.H."/>
            <person name="Tsai I.J."/>
        </authorList>
    </citation>
    <scope>NUCLEOTIDE SEQUENCE [LARGE SCALE GENOMIC DNA]</scope>
    <source>
        <strain evidence="5">cv. Chaw 1501</strain>
        <tissue evidence="4">Young leaves</tissue>
    </source>
</reference>
<dbReference type="GO" id="GO:0005829">
    <property type="term" value="C:cytosol"/>
    <property type="evidence" value="ECO:0007669"/>
    <property type="project" value="TreeGrafter"/>
</dbReference>
<dbReference type="GO" id="GO:0004594">
    <property type="term" value="F:pantothenate kinase activity"/>
    <property type="evidence" value="ECO:0007669"/>
    <property type="project" value="TreeGrafter"/>
</dbReference>
<dbReference type="InterPro" id="IPR004567">
    <property type="entry name" value="Type_II_PanK"/>
</dbReference>
<evidence type="ECO:0000313" key="4">
    <source>
        <dbReference type="EMBL" id="RWR93454.1"/>
    </source>
</evidence>
<dbReference type="InterPro" id="IPR043129">
    <property type="entry name" value="ATPase_NBD"/>
</dbReference>
<keyword evidence="4" id="KW-0418">Kinase</keyword>
<dbReference type="AlphaFoldDB" id="A0A443PRN8"/>
<keyword evidence="5" id="KW-1185">Reference proteome</keyword>
<protein>
    <submittedName>
        <fullName evidence="4">Pantothenate kinase 2</fullName>
    </submittedName>
</protein>
<dbReference type="GO" id="GO:0005634">
    <property type="term" value="C:nucleus"/>
    <property type="evidence" value="ECO:0007669"/>
    <property type="project" value="TreeGrafter"/>
</dbReference>
<dbReference type="FunFam" id="3.30.420.510:FF:000003">
    <property type="entry name" value="Pantothenate kinase 2"/>
    <property type="match status" value="1"/>
</dbReference>
<dbReference type="STRING" id="337451.A0A443PRN8"/>